<keyword evidence="1" id="KW-0472">Membrane</keyword>
<dbReference type="AlphaFoldDB" id="A0AA37UCA5"/>
<dbReference type="EMBL" id="BSPP01000017">
    <property type="protein sequence ID" value="GLS88766.1"/>
    <property type="molecule type" value="Genomic_DNA"/>
</dbReference>
<organism evidence="2 3">
    <name type="scientific">Cypionkella aquatica</name>
    <dbReference type="NCBI Taxonomy" id="1756042"/>
    <lineage>
        <taxon>Bacteria</taxon>
        <taxon>Pseudomonadati</taxon>
        <taxon>Pseudomonadota</taxon>
        <taxon>Alphaproteobacteria</taxon>
        <taxon>Rhodobacterales</taxon>
        <taxon>Paracoccaceae</taxon>
        <taxon>Cypionkella</taxon>
    </lineage>
</organism>
<sequence length="184" mass="20936">MTKLLPMTAEDWKPFLNQDEALRWFGSSRLAYYWTTLAMGAAFFGVGGIAFGNAAFFYPDLQSYCFDHHTKGCSKFFAMRWPGLVASVGFVLIALASVAMMWLGWLRHNFALTDRRALWIINAPWRKTRAKLYETDYLLKRPHITMGAIKFGNSASAVRFIGLSPEQRRAILDMVSEIAGEHKQ</sequence>
<comment type="caution">
    <text evidence="2">The sequence shown here is derived from an EMBL/GenBank/DDBJ whole genome shotgun (WGS) entry which is preliminary data.</text>
</comment>
<keyword evidence="3" id="KW-1185">Reference proteome</keyword>
<gene>
    <name evidence="2" type="ORF">GCM10010873_37400</name>
</gene>
<protein>
    <submittedName>
        <fullName evidence="2">Uncharacterized protein</fullName>
    </submittedName>
</protein>
<evidence type="ECO:0000256" key="1">
    <source>
        <dbReference type="SAM" id="Phobius"/>
    </source>
</evidence>
<feature type="transmembrane region" description="Helical" evidence="1">
    <location>
        <begin position="31"/>
        <end position="58"/>
    </location>
</feature>
<evidence type="ECO:0000313" key="3">
    <source>
        <dbReference type="Proteomes" id="UP001157355"/>
    </source>
</evidence>
<keyword evidence="1" id="KW-0812">Transmembrane</keyword>
<dbReference type="Proteomes" id="UP001157355">
    <property type="component" value="Unassembled WGS sequence"/>
</dbReference>
<dbReference type="RefSeq" id="WP_284326842.1">
    <property type="nucleotide sequence ID" value="NZ_BSPP01000017.1"/>
</dbReference>
<reference evidence="2 3" key="1">
    <citation type="journal article" date="2014" name="Int. J. Syst. Evol. Microbiol.">
        <title>Complete genome sequence of Corynebacterium casei LMG S-19264T (=DSM 44701T), isolated from a smear-ripened cheese.</title>
        <authorList>
            <consortium name="US DOE Joint Genome Institute (JGI-PGF)"/>
            <person name="Walter F."/>
            <person name="Albersmeier A."/>
            <person name="Kalinowski J."/>
            <person name="Ruckert C."/>
        </authorList>
    </citation>
    <scope>NUCLEOTIDE SEQUENCE [LARGE SCALE GENOMIC DNA]</scope>
    <source>
        <strain evidence="2 3">NBRC 111766</strain>
    </source>
</reference>
<accession>A0AA37UCA5</accession>
<feature type="transmembrane region" description="Helical" evidence="1">
    <location>
        <begin position="84"/>
        <end position="106"/>
    </location>
</feature>
<evidence type="ECO:0000313" key="2">
    <source>
        <dbReference type="EMBL" id="GLS88766.1"/>
    </source>
</evidence>
<keyword evidence="1" id="KW-1133">Transmembrane helix</keyword>
<proteinExistence type="predicted"/>
<name>A0AA37UCA5_9RHOB</name>